<dbReference type="RefSeq" id="WP_160200717.1">
    <property type="nucleotide sequence ID" value="NZ_QXWK01000001.1"/>
</dbReference>
<keyword evidence="5 6" id="KW-0456">Lyase</keyword>
<dbReference type="GO" id="GO:0110051">
    <property type="term" value="P:metabolite repair"/>
    <property type="evidence" value="ECO:0007669"/>
    <property type="project" value="TreeGrafter"/>
</dbReference>
<dbReference type="GO" id="GO:0052856">
    <property type="term" value="F:NAD(P)HX epimerase activity"/>
    <property type="evidence" value="ECO:0007669"/>
    <property type="project" value="TreeGrafter"/>
</dbReference>
<evidence type="ECO:0000313" key="8">
    <source>
        <dbReference type="EMBL" id="NBH60431.1"/>
    </source>
</evidence>
<dbReference type="PROSITE" id="PS01050">
    <property type="entry name" value="YJEF_C_2"/>
    <property type="match status" value="1"/>
</dbReference>
<dbReference type="PANTHER" id="PTHR12592:SF0">
    <property type="entry name" value="ATP-DEPENDENT (S)-NAD(P)H-HYDRATE DEHYDRATASE"/>
    <property type="match status" value="1"/>
</dbReference>
<evidence type="ECO:0000259" key="7">
    <source>
        <dbReference type="PROSITE" id="PS51383"/>
    </source>
</evidence>
<dbReference type="Gene3D" id="3.40.1190.20">
    <property type="match status" value="1"/>
</dbReference>
<dbReference type="PANTHER" id="PTHR12592">
    <property type="entry name" value="ATP-DEPENDENT (S)-NAD(P)H-HYDRATE DEHYDRATASE FAMILY MEMBER"/>
    <property type="match status" value="1"/>
</dbReference>
<feature type="binding site" evidence="6">
    <location>
        <position position="155"/>
    </location>
    <ligand>
        <name>(6S)-NADPHX</name>
        <dbReference type="ChEBI" id="CHEBI:64076"/>
    </ligand>
</feature>
<dbReference type="EMBL" id="QXWK01000001">
    <property type="protein sequence ID" value="NBH60431.1"/>
    <property type="molecule type" value="Genomic_DNA"/>
</dbReference>
<keyword evidence="9" id="KW-1185">Reference proteome</keyword>
<dbReference type="PROSITE" id="PS51383">
    <property type="entry name" value="YJEF_C_3"/>
    <property type="match status" value="1"/>
</dbReference>
<reference evidence="8 9" key="1">
    <citation type="submission" date="2018-08" db="EMBL/GenBank/DDBJ databases">
        <title>Murine metabolic-syndrome-specific gut microbial biobank.</title>
        <authorList>
            <person name="Liu C."/>
        </authorList>
    </citation>
    <scope>NUCLEOTIDE SEQUENCE [LARGE SCALE GENOMIC DNA]</scope>
    <source>
        <strain evidence="8 9">28</strain>
    </source>
</reference>
<keyword evidence="2 6" id="KW-0067">ATP-binding</keyword>
<evidence type="ECO:0000256" key="4">
    <source>
        <dbReference type="ARBA" id="ARBA00023027"/>
    </source>
</evidence>
<organism evidence="8 9">
    <name type="scientific">Anaerotruncus colihominis</name>
    <dbReference type="NCBI Taxonomy" id="169435"/>
    <lineage>
        <taxon>Bacteria</taxon>
        <taxon>Bacillati</taxon>
        <taxon>Bacillota</taxon>
        <taxon>Clostridia</taxon>
        <taxon>Eubacteriales</taxon>
        <taxon>Oscillospiraceae</taxon>
        <taxon>Anaerotruncus</taxon>
    </lineage>
</organism>
<feature type="binding site" evidence="6">
    <location>
        <position position="43"/>
    </location>
    <ligand>
        <name>(6S)-NADPHX</name>
        <dbReference type="ChEBI" id="CHEBI:64076"/>
    </ligand>
</feature>
<accession>A0A845QH49</accession>
<dbReference type="AlphaFoldDB" id="A0A845QH49"/>
<dbReference type="Proteomes" id="UP000446866">
    <property type="component" value="Unassembled WGS sequence"/>
</dbReference>
<name>A0A845QH49_9FIRM</name>
<evidence type="ECO:0000256" key="1">
    <source>
        <dbReference type="ARBA" id="ARBA00022741"/>
    </source>
</evidence>
<dbReference type="InterPro" id="IPR000631">
    <property type="entry name" value="CARKD"/>
</dbReference>
<comment type="function">
    <text evidence="6">Catalyzes the dehydration of the S-form of NAD(P)HX at the expense of ADP, which is converted to AMP. Together with NAD(P)HX epimerase, which catalyzes the epimerization of the S- and R-forms, the enzyme allows the repair of both epimers of NAD(P)HX, a damaged form of NAD(P)H that is a result of enzymatic or heat-dependent hydration.</text>
</comment>
<feature type="binding site" evidence="6">
    <location>
        <position position="101"/>
    </location>
    <ligand>
        <name>(6S)-NADPHX</name>
        <dbReference type="ChEBI" id="CHEBI:64076"/>
    </ligand>
</feature>
<comment type="similarity">
    <text evidence="6">Belongs to the NnrD/CARKD family.</text>
</comment>
<keyword evidence="3 6" id="KW-0521">NADP</keyword>
<evidence type="ECO:0000256" key="6">
    <source>
        <dbReference type="HAMAP-Rule" id="MF_01965"/>
    </source>
</evidence>
<dbReference type="GO" id="GO:0046496">
    <property type="term" value="P:nicotinamide nucleotide metabolic process"/>
    <property type="evidence" value="ECO:0007669"/>
    <property type="project" value="UniProtKB-UniRule"/>
</dbReference>
<feature type="binding site" evidence="6">
    <location>
        <position position="220"/>
    </location>
    <ligand>
        <name>(6S)-NADPHX</name>
        <dbReference type="ChEBI" id="CHEBI:64076"/>
    </ligand>
</feature>
<comment type="caution">
    <text evidence="8">The sequence shown here is derived from an EMBL/GenBank/DDBJ whole genome shotgun (WGS) entry which is preliminary data.</text>
</comment>
<dbReference type="InterPro" id="IPR017953">
    <property type="entry name" value="Carbohydrate_kinase_pred_CS"/>
</dbReference>
<evidence type="ECO:0000256" key="5">
    <source>
        <dbReference type="ARBA" id="ARBA00023239"/>
    </source>
</evidence>
<comment type="catalytic activity">
    <reaction evidence="6">
        <text>(6S)-NADPHX + ADP = AMP + phosphate + NADPH + H(+)</text>
        <dbReference type="Rhea" id="RHEA:32235"/>
        <dbReference type="ChEBI" id="CHEBI:15378"/>
        <dbReference type="ChEBI" id="CHEBI:43474"/>
        <dbReference type="ChEBI" id="CHEBI:57783"/>
        <dbReference type="ChEBI" id="CHEBI:64076"/>
        <dbReference type="ChEBI" id="CHEBI:456215"/>
        <dbReference type="ChEBI" id="CHEBI:456216"/>
        <dbReference type="EC" id="4.2.1.136"/>
    </reaction>
</comment>
<feature type="binding site" evidence="6">
    <location>
        <begin position="190"/>
        <end position="194"/>
    </location>
    <ligand>
        <name>AMP</name>
        <dbReference type="ChEBI" id="CHEBI:456215"/>
    </ligand>
</feature>
<dbReference type="HAMAP" id="MF_01965">
    <property type="entry name" value="NADHX_dehydratase"/>
    <property type="match status" value="1"/>
</dbReference>
<dbReference type="NCBIfam" id="TIGR00196">
    <property type="entry name" value="yjeF_cterm"/>
    <property type="match status" value="1"/>
</dbReference>
<dbReference type="Pfam" id="PF01256">
    <property type="entry name" value="Carb_kinase"/>
    <property type="match status" value="1"/>
</dbReference>
<proteinExistence type="inferred from homology"/>
<dbReference type="InterPro" id="IPR029056">
    <property type="entry name" value="Ribokinase-like"/>
</dbReference>
<gene>
    <name evidence="6" type="primary">nnrD</name>
    <name evidence="8" type="ORF">D0435_01915</name>
</gene>
<dbReference type="EC" id="4.2.1.136" evidence="6"/>
<keyword evidence="4 6" id="KW-0520">NAD</keyword>
<protein>
    <recommendedName>
        <fullName evidence="6">ADP-dependent (S)-NAD(P)H-hydrate dehydratase</fullName>
        <ecNumber evidence="6">4.2.1.136</ecNumber>
    </recommendedName>
    <alternativeName>
        <fullName evidence="6">ADP-dependent NAD(P)HX dehydratase</fullName>
    </alternativeName>
</protein>
<dbReference type="SUPFAM" id="SSF53613">
    <property type="entry name" value="Ribokinase-like"/>
    <property type="match status" value="1"/>
</dbReference>
<comment type="catalytic activity">
    <reaction evidence="6">
        <text>(6S)-NADHX + ADP = AMP + phosphate + NADH + H(+)</text>
        <dbReference type="Rhea" id="RHEA:32223"/>
        <dbReference type="ChEBI" id="CHEBI:15378"/>
        <dbReference type="ChEBI" id="CHEBI:43474"/>
        <dbReference type="ChEBI" id="CHEBI:57945"/>
        <dbReference type="ChEBI" id="CHEBI:64074"/>
        <dbReference type="ChEBI" id="CHEBI:456215"/>
        <dbReference type="ChEBI" id="CHEBI:456216"/>
        <dbReference type="EC" id="4.2.1.136"/>
    </reaction>
</comment>
<feature type="binding site" evidence="6">
    <location>
        <position position="219"/>
    </location>
    <ligand>
        <name>AMP</name>
        <dbReference type="ChEBI" id="CHEBI:456215"/>
    </ligand>
</feature>
<sequence>MQITGLTDKNFVHTVIRRRPKDVHKGSCGKVLIVAGSREMAGAAVFSSKAAIKCGSGLVNVCTRRKIFSIIQISVPESICLPWGKAKRNLAGYDAIAAGPGMGVDRRTREILKRILTEYAGTFIIDADGLNTIAKDAKLQVLLRSTKARVILTPHIGEAGRLLGKQIKGCAKEEIGQALWEKFHCAVIVKGADTLVALSGGDAYINTTGNPGMATAGAGDVLTGIIVSLAGQGLSTDDAARAGVFVHGMAGDMAAEKIGQHGLTASDIADYVPFALKEIID</sequence>
<keyword evidence="1 6" id="KW-0547">Nucleotide-binding</keyword>
<evidence type="ECO:0000256" key="3">
    <source>
        <dbReference type="ARBA" id="ARBA00022857"/>
    </source>
</evidence>
<feature type="domain" description="YjeF C-terminal" evidence="7">
    <location>
        <begin position="8"/>
        <end position="279"/>
    </location>
</feature>
<dbReference type="GO" id="GO:0052855">
    <property type="term" value="F:ADP-dependent NAD(P)H-hydrate dehydratase activity"/>
    <property type="evidence" value="ECO:0007669"/>
    <property type="project" value="UniProtKB-UniRule"/>
</dbReference>
<evidence type="ECO:0000256" key="2">
    <source>
        <dbReference type="ARBA" id="ARBA00022840"/>
    </source>
</evidence>
<comment type="cofactor">
    <cofactor evidence="6">
        <name>Mg(2+)</name>
        <dbReference type="ChEBI" id="CHEBI:18420"/>
    </cofactor>
</comment>
<comment type="subunit">
    <text evidence="6">Homotetramer.</text>
</comment>
<dbReference type="CDD" id="cd01171">
    <property type="entry name" value="YXKO-related"/>
    <property type="match status" value="1"/>
</dbReference>
<evidence type="ECO:0000313" key="9">
    <source>
        <dbReference type="Proteomes" id="UP000446866"/>
    </source>
</evidence>
<dbReference type="GO" id="GO:0005524">
    <property type="term" value="F:ATP binding"/>
    <property type="evidence" value="ECO:0007669"/>
    <property type="project" value="UniProtKB-KW"/>
</dbReference>